<evidence type="ECO:0000313" key="3">
    <source>
        <dbReference type="EMBL" id="ORX13665.1"/>
    </source>
</evidence>
<dbReference type="AlphaFoldDB" id="A0A1X2F5H7"/>
<protein>
    <recommendedName>
        <fullName evidence="5">Short-chain dehydrogenase</fullName>
    </recommendedName>
</protein>
<dbReference type="RefSeq" id="WP_085145754.1">
    <property type="nucleotide sequence ID" value="NZ_JACKUA010000040.1"/>
</dbReference>
<dbReference type="InterPro" id="IPR020904">
    <property type="entry name" value="Sc_DH/Rdtase_CS"/>
</dbReference>
<dbReference type="InterPro" id="IPR002347">
    <property type="entry name" value="SDR_fam"/>
</dbReference>
<sequence length="270" mass="27613">MTAGEFAGKAGLVTGSAGGIGRASAVAFGRLGASVVVADLERSRAEALHTVALVEEAGGTATFVAVDVTSAESVENLVDSTFSHFGRVDFAHNNAGIGSFGFTADVSEEEFDRVVAVDLKGVWLCMKYEILHMTRHGGGTIVNTASESGLVGSLLTGPYVAAKHGVVGLTKTAAGEYANMGVRINAVAPGAIETPLVAPLSAVERSHLMAPQPLQRFGTPEEVAEAVVWLSSKRSSFVVGTVLAIDGGATANAQSYDPASSPSPDVLPQT</sequence>
<dbReference type="Gene3D" id="3.40.50.720">
    <property type="entry name" value="NAD(P)-binding Rossmann-like Domain"/>
    <property type="match status" value="1"/>
</dbReference>
<name>A0A1X2F5H7_9MYCO</name>
<proteinExistence type="inferred from homology"/>
<dbReference type="PANTHER" id="PTHR24321:SF11">
    <property type="entry name" value="BLR0893 PROTEIN"/>
    <property type="match status" value="1"/>
</dbReference>
<dbReference type="Pfam" id="PF13561">
    <property type="entry name" value="adh_short_C2"/>
    <property type="match status" value="1"/>
</dbReference>
<dbReference type="OrthoDB" id="7064009at2"/>
<organism evidence="3 4">
    <name type="scientific">Mycolicibacterium wolinskyi</name>
    <dbReference type="NCBI Taxonomy" id="59750"/>
    <lineage>
        <taxon>Bacteria</taxon>
        <taxon>Bacillati</taxon>
        <taxon>Actinomycetota</taxon>
        <taxon>Actinomycetes</taxon>
        <taxon>Mycobacteriales</taxon>
        <taxon>Mycobacteriaceae</taxon>
        <taxon>Mycolicibacterium</taxon>
    </lineage>
</organism>
<evidence type="ECO:0008006" key="5">
    <source>
        <dbReference type="Google" id="ProtNLM"/>
    </source>
</evidence>
<dbReference type="InterPro" id="IPR036291">
    <property type="entry name" value="NAD(P)-bd_dom_sf"/>
</dbReference>
<comment type="similarity">
    <text evidence="1">Belongs to the short-chain dehydrogenases/reductases (SDR) family.</text>
</comment>
<dbReference type="EMBL" id="LQQA01000018">
    <property type="protein sequence ID" value="ORX13665.1"/>
    <property type="molecule type" value="Genomic_DNA"/>
</dbReference>
<reference evidence="3 4" key="1">
    <citation type="submission" date="2016-01" db="EMBL/GenBank/DDBJ databases">
        <title>The new phylogeny of the genus Mycobacterium.</title>
        <authorList>
            <person name="Tarcisio F."/>
            <person name="Conor M."/>
            <person name="Antonella G."/>
            <person name="Elisabetta G."/>
            <person name="Giulia F.S."/>
            <person name="Sara T."/>
            <person name="Anna F."/>
            <person name="Clotilde B."/>
            <person name="Roberto B."/>
            <person name="Veronica D.S."/>
            <person name="Fabio R."/>
            <person name="Monica P."/>
            <person name="Olivier J."/>
            <person name="Enrico T."/>
            <person name="Nicola S."/>
        </authorList>
    </citation>
    <scope>NUCLEOTIDE SEQUENCE [LARGE SCALE GENOMIC DNA]</scope>
    <source>
        <strain evidence="3 4">ATCC 700010</strain>
    </source>
</reference>
<accession>A0A1X2F5H7</accession>
<dbReference type="FunFam" id="3.40.50.720:FF:000084">
    <property type="entry name" value="Short-chain dehydrogenase reductase"/>
    <property type="match status" value="1"/>
</dbReference>
<dbReference type="PROSITE" id="PS00061">
    <property type="entry name" value="ADH_SHORT"/>
    <property type="match status" value="1"/>
</dbReference>
<dbReference type="CDD" id="cd05233">
    <property type="entry name" value="SDR_c"/>
    <property type="match status" value="1"/>
</dbReference>
<dbReference type="GO" id="GO:0016491">
    <property type="term" value="F:oxidoreductase activity"/>
    <property type="evidence" value="ECO:0007669"/>
    <property type="project" value="UniProtKB-KW"/>
</dbReference>
<gene>
    <name evidence="3" type="ORF">AWC31_29780</name>
</gene>
<dbReference type="PRINTS" id="PR00080">
    <property type="entry name" value="SDRFAMILY"/>
</dbReference>
<evidence type="ECO:0000256" key="2">
    <source>
        <dbReference type="ARBA" id="ARBA00023002"/>
    </source>
</evidence>
<keyword evidence="2" id="KW-0560">Oxidoreductase</keyword>
<dbReference type="SUPFAM" id="SSF51735">
    <property type="entry name" value="NAD(P)-binding Rossmann-fold domains"/>
    <property type="match status" value="1"/>
</dbReference>
<evidence type="ECO:0000256" key="1">
    <source>
        <dbReference type="ARBA" id="ARBA00006484"/>
    </source>
</evidence>
<dbReference type="Proteomes" id="UP000193964">
    <property type="component" value="Unassembled WGS sequence"/>
</dbReference>
<dbReference type="PANTHER" id="PTHR24321">
    <property type="entry name" value="DEHYDROGENASES, SHORT CHAIN"/>
    <property type="match status" value="1"/>
</dbReference>
<evidence type="ECO:0000313" key="4">
    <source>
        <dbReference type="Proteomes" id="UP000193964"/>
    </source>
</evidence>
<comment type="caution">
    <text evidence="3">The sequence shown here is derived from an EMBL/GenBank/DDBJ whole genome shotgun (WGS) entry which is preliminary data.</text>
</comment>
<dbReference type="PRINTS" id="PR00081">
    <property type="entry name" value="GDHRDH"/>
</dbReference>